<evidence type="ECO:0000313" key="9">
    <source>
        <dbReference type="EMBL" id="KXZ52243.1"/>
    </source>
</evidence>
<dbReference type="InterPro" id="IPR051156">
    <property type="entry name" value="Mito/Outer_Membr_Metalloprot"/>
</dbReference>
<dbReference type="GO" id="GO:0046872">
    <property type="term" value="F:metal ion binding"/>
    <property type="evidence" value="ECO:0007669"/>
    <property type="project" value="UniProtKB-KW"/>
</dbReference>
<keyword evidence="5 6" id="KW-0482">Metalloprotease</keyword>
<evidence type="ECO:0000256" key="7">
    <source>
        <dbReference type="SAM" id="MobiDB-lite"/>
    </source>
</evidence>
<keyword evidence="10" id="KW-1185">Reference proteome</keyword>
<evidence type="ECO:0000256" key="4">
    <source>
        <dbReference type="ARBA" id="ARBA00022833"/>
    </source>
</evidence>
<keyword evidence="3 6" id="KW-0378">Hydrolase</keyword>
<gene>
    <name evidence="9" type="ORF">GPECTOR_10g874</name>
</gene>
<feature type="region of interest" description="Disordered" evidence="7">
    <location>
        <begin position="1"/>
        <end position="42"/>
    </location>
</feature>
<comment type="cofactor">
    <cofactor evidence="6">
        <name>Zn(2+)</name>
        <dbReference type="ChEBI" id="CHEBI:29105"/>
    </cofactor>
    <text evidence="6">Binds 1 zinc ion per subunit.</text>
</comment>
<keyword evidence="1 6" id="KW-0645">Protease</keyword>
<evidence type="ECO:0000256" key="1">
    <source>
        <dbReference type="ARBA" id="ARBA00022670"/>
    </source>
</evidence>
<dbReference type="PANTHER" id="PTHR22726:SF1">
    <property type="entry name" value="METALLOENDOPEPTIDASE OMA1, MITOCHONDRIAL"/>
    <property type="match status" value="1"/>
</dbReference>
<evidence type="ECO:0000259" key="8">
    <source>
        <dbReference type="Pfam" id="PF01435"/>
    </source>
</evidence>
<dbReference type="GO" id="GO:0051603">
    <property type="term" value="P:proteolysis involved in protein catabolic process"/>
    <property type="evidence" value="ECO:0007669"/>
    <property type="project" value="TreeGrafter"/>
</dbReference>
<sequence length="398" mass="43140">MEDLARAEARAAGQKTSENNRSGVGPGAEHAEQHGDQQDYDTGPDFDETIFLTAILVASIVVAPLAFRLLEDVTEAVALACDYVRRLRVVPFTGRVHCAVLPPELQRQLEAQLQAELSTQKPPEEMSKEELAEAIQHKGLITFEPLPSDDPVSQRLQEVGQRVLAAAVKLSGGKPGDDGRLDVTFVAADKLVGKAVLGFVTADKQVVVDATLVRSCMEFDVWDLLANLLAHELGHLVADHPVDLELVKATLAADSKFADPIIALRARAHELLSYAPVTVNTFMRELEYEADRLGAAIAALAGYNPMGAERLYTVLGKIVQDVSVAQLEAHCKAEGGLKGVDFEQLNIDSTHPSSSQRVQALRRHMPAAKRIYEDVVAGRDPMSAPEFHPRACVTELGP</sequence>
<protein>
    <recommendedName>
        <fullName evidence="8">Peptidase M48 domain-containing protein</fullName>
    </recommendedName>
</protein>
<dbReference type="GO" id="GO:0016020">
    <property type="term" value="C:membrane"/>
    <property type="evidence" value="ECO:0007669"/>
    <property type="project" value="TreeGrafter"/>
</dbReference>
<evidence type="ECO:0000313" key="10">
    <source>
        <dbReference type="Proteomes" id="UP000075714"/>
    </source>
</evidence>
<dbReference type="InterPro" id="IPR001915">
    <property type="entry name" value="Peptidase_M48"/>
</dbReference>
<dbReference type="OrthoDB" id="7464992at2759"/>
<dbReference type="Proteomes" id="UP000075714">
    <property type="component" value="Unassembled WGS sequence"/>
</dbReference>
<evidence type="ECO:0000256" key="6">
    <source>
        <dbReference type="RuleBase" id="RU003983"/>
    </source>
</evidence>
<evidence type="ECO:0000256" key="5">
    <source>
        <dbReference type="ARBA" id="ARBA00023049"/>
    </source>
</evidence>
<accession>A0A150GR30</accession>
<dbReference type="STRING" id="33097.A0A150GR30"/>
<name>A0A150GR30_GONPE</name>
<proteinExistence type="inferred from homology"/>
<keyword evidence="2" id="KW-0479">Metal-binding</keyword>
<comment type="similarity">
    <text evidence="6">Belongs to the peptidase M48 family.</text>
</comment>
<dbReference type="Pfam" id="PF01435">
    <property type="entry name" value="Peptidase_M48"/>
    <property type="match status" value="1"/>
</dbReference>
<reference evidence="10" key="1">
    <citation type="journal article" date="2016" name="Nat. Commun.">
        <title>The Gonium pectorale genome demonstrates co-option of cell cycle regulation during the evolution of multicellularity.</title>
        <authorList>
            <person name="Hanschen E.R."/>
            <person name="Marriage T.N."/>
            <person name="Ferris P.J."/>
            <person name="Hamaji T."/>
            <person name="Toyoda A."/>
            <person name="Fujiyama A."/>
            <person name="Neme R."/>
            <person name="Noguchi H."/>
            <person name="Minakuchi Y."/>
            <person name="Suzuki M."/>
            <person name="Kawai-Toyooka H."/>
            <person name="Smith D.R."/>
            <person name="Sparks H."/>
            <person name="Anderson J."/>
            <person name="Bakaric R."/>
            <person name="Luria V."/>
            <person name="Karger A."/>
            <person name="Kirschner M.W."/>
            <person name="Durand P.M."/>
            <person name="Michod R.E."/>
            <person name="Nozaki H."/>
            <person name="Olson B.J."/>
        </authorList>
    </citation>
    <scope>NUCLEOTIDE SEQUENCE [LARGE SCALE GENOMIC DNA]</scope>
    <source>
        <strain evidence="10">NIES-2863</strain>
    </source>
</reference>
<evidence type="ECO:0000256" key="3">
    <source>
        <dbReference type="ARBA" id="ARBA00022801"/>
    </source>
</evidence>
<keyword evidence="4 6" id="KW-0862">Zinc</keyword>
<dbReference type="GO" id="GO:0004222">
    <property type="term" value="F:metalloendopeptidase activity"/>
    <property type="evidence" value="ECO:0007669"/>
    <property type="project" value="InterPro"/>
</dbReference>
<feature type="domain" description="Peptidase M48" evidence="8">
    <location>
        <begin position="197"/>
        <end position="363"/>
    </location>
</feature>
<organism evidence="9 10">
    <name type="scientific">Gonium pectorale</name>
    <name type="common">Green alga</name>
    <dbReference type="NCBI Taxonomy" id="33097"/>
    <lineage>
        <taxon>Eukaryota</taxon>
        <taxon>Viridiplantae</taxon>
        <taxon>Chlorophyta</taxon>
        <taxon>core chlorophytes</taxon>
        <taxon>Chlorophyceae</taxon>
        <taxon>CS clade</taxon>
        <taxon>Chlamydomonadales</taxon>
        <taxon>Volvocaceae</taxon>
        <taxon>Gonium</taxon>
    </lineage>
</organism>
<dbReference type="PANTHER" id="PTHR22726">
    <property type="entry name" value="METALLOENDOPEPTIDASE OMA1"/>
    <property type="match status" value="1"/>
</dbReference>
<dbReference type="AlphaFoldDB" id="A0A150GR30"/>
<comment type="caution">
    <text evidence="9">The sequence shown here is derived from an EMBL/GenBank/DDBJ whole genome shotgun (WGS) entry which is preliminary data.</text>
</comment>
<evidence type="ECO:0000256" key="2">
    <source>
        <dbReference type="ARBA" id="ARBA00022723"/>
    </source>
</evidence>
<dbReference type="EMBL" id="LSYV01000011">
    <property type="protein sequence ID" value="KXZ52243.1"/>
    <property type="molecule type" value="Genomic_DNA"/>
</dbReference>